<dbReference type="Proteomes" id="UP000001542">
    <property type="component" value="Unassembled WGS sequence"/>
</dbReference>
<evidence type="ECO:0000313" key="9">
    <source>
        <dbReference type="Proteomes" id="UP000001542"/>
    </source>
</evidence>
<evidence type="ECO:0000256" key="4">
    <source>
        <dbReference type="PROSITE-ProRule" id="PRU00175"/>
    </source>
</evidence>
<evidence type="ECO:0000256" key="1">
    <source>
        <dbReference type="ARBA" id="ARBA00022723"/>
    </source>
</evidence>
<dbReference type="SUPFAM" id="SSF57850">
    <property type="entry name" value="RING/U-box"/>
    <property type="match status" value="1"/>
</dbReference>
<keyword evidence="3" id="KW-0862">Zinc</keyword>
<dbReference type="PROSITE" id="PS50089">
    <property type="entry name" value="ZF_RING_2"/>
    <property type="match status" value="1"/>
</dbReference>
<dbReference type="KEGG" id="tva:4765072"/>
<dbReference type="GO" id="GO:0005778">
    <property type="term" value="C:peroxisomal membrane"/>
    <property type="evidence" value="ECO:0000318"/>
    <property type="project" value="GO_Central"/>
</dbReference>
<dbReference type="VEuPathDB" id="TrichDB:TVAGG3_0617190"/>
<dbReference type="GO" id="GO:0006513">
    <property type="term" value="P:protein monoubiquitination"/>
    <property type="evidence" value="ECO:0000318"/>
    <property type="project" value="GO_Central"/>
</dbReference>
<dbReference type="InParanoid" id="A2EJL6"/>
<dbReference type="InterPro" id="IPR017375">
    <property type="entry name" value="PEX12"/>
</dbReference>
<evidence type="ECO:0000256" key="2">
    <source>
        <dbReference type="ARBA" id="ARBA00022771"/>
    </source>
</evidence>
<organism evidence="8 9">
    <name type="scientific">Trichomonas vaginalis (strain ATCC PRA-98 / G3)</name>
    <dbReference type="NCBI Taxonomy" id="412133"/>
    <lineage>
        <taxon>Eukaryota</taxon>
        <taxon>Metamonada</taxon>
        <taxon>Parabasalia</taxon>
        <taxon>Trichomonadida</taxon>
        <taxon>Trichomonadidae</taxon>
        <taxon>Trichomonas</taxon>
    </lineage>
</organism>
<dbReference type="OMA" id="KQICKIC"/>
<dbReference type="GO" id="GO:0016558">
    <property type="term" value="P:protein import into peroxisome matrix"/>
    <property type="evidence" value="ECO:0000318"/>
    <property type="project" value="GO_Central"/>
</dbReference>
<dbReference type="STRING" id="5722.A2EJL6"/>
<feature type="domain" description="RING-type" evidence="7">
    <location>
        <begin position="6"/>
        <end position="44"/>
    </location>
</feature>
<dbReference type="GO" id="GO:0004842">
    <property type="term" value="F:ubiquitin-protein transferase activity"/>
    <property type="evidence" value="ECO:0000318"/>
    <property type="project" value="GO_Central"/>
</dbReference>
<keyword evidence="6" id="KW-0812">Transmembrane</keyword>
<dbReference type="InterPro" id="IPR001841">
    <property type="entry name" value="Znf_RING"/>
</dbReference>
<evidence type="ECO:0000313" key="8">
    <source>
        <dbReference type="EMBL" id="EAY07186.1"/>
    </source>
</evidence>
<keyword evidence="1" id="KW-0479">Metal-binding</keyword>
<feature type="compositionally biased region" description="Polar residues" evidence="5">
    <location>
        <begin position="136"/>
        <end position="153"/>
    </location>
</feature>
<gene>
    <name evidence="8" type="ORF">TVAG_198000</name>
</gene>
<name>A2EJL6_TRIV3</name>
<dbReference type="PANTHER" id="PTHR12888">
    <property type="entry name" value="PEROXISOME ASSEMBLY PROTEIN 12 PEROXIN-12"/>
    <property type="match status" value="1"/>
</dbReference>
<dbReference type="GO" id="GO:1990429">
    <property type="term" value="C:peroxisomal importomer complex"/>
    <property type="evidence" value="ECO:0000318"/>
    <property type="project" value="GO_Central"/>
</dbReference>
<keyword evidence="2 4" id="KW-0863">Zinc-finger</keyword>
<dbReference type="SMART" id="SM00184">
    <property type="entry name" value="RING"/>
    <property type="match status" value="1"/>
</dbReference>
<dbReference type="Pfam" id="PF13920">
    <property type="entry name" value="zf-C3HC4_3"/>
    <property type="match status" value="1"/>
</dbReference>
<accession>A2EJL6</accession>
<evidence type="ECO:0000256" key="6">
    <source>
        <dbReference type="SAM" id="Phobius"/>
    </source>
</evidence>
<reference evidence="8" key="2">
    <citation type="journal article" date="2007" name="Science">
        <title>Draft genome sequence of the sexually transmitted pathogen Trichomonas vaginalis.</title>
        <authorList>
            <person name="Carlton J.M."/>
            <person name="Hirt R.P."/>
            <person name="Silva J.C."/>
            <person name="Delcher A.L."/>
            <person name="Schatz M."/>
            <person name="Zhao Q."/>
            <person name="Wortman J.R."/>
            <person name="Bidwell S.L."/>
            <person name="Alsmark U.C.M."/>
            <person name="Besteiro S."/>
            <person name="Sicheritz-Ponten T."/>
            <person name="Noel C.J."/>
            <person name="Dacks J.B."/>
            <person name="Foster P.G."/>
            <person name="Simillion C."/>
            <person name="Van de Peer Y."/>
            <person name="Miranda-Saavedra D."/>
            <person name="Barton G.J."/>
            <person name="Westrop G.D."/>
            <person name="Mueller S."/>
            <person name="Dessi D."/>
            <person name="Fiori P.L."/>
            <person name="Ren Q."/>
            <person name="Paulsen I."/>
            <person name="Zhang H."/>
            <person name="Bastida-Corcuera F.D."/>
            <person name="Simoes-Barbosa A."/>
            <person name="Brown M.T."/>
            <person name="Hayes R.D."/>
            <person name="Mukherjee M."/>
            <person name="Okumura C.Y."/>
            <person name="Schneider R."/>
            <person name="Smith A.J."/>
            <person name="Vanacova S."/>
            <person name="Villalvazo M."/>
            <person name="Haas B.J."/>
            <person name="Pertea M."/>
            <person name="Feldblyum T.V."/>
            <person name="Utterback T.R."/>
            <person name="Shu C.L."/>
            <person name="Osoegawa K."/>
            <person name="de Jong P.J."/>
            <person name="Hrdy I."/>
            <person name="Horvathova L."/>
            <person name="Zubacova Z."/>
            <person name="Dolezal P."/>
            <person name="Malik S.B."/>
            <person name="Logsdon J.M. Jr."/>
            <person name="Henze K."/>
            <person name="Gupta A."/>
            <person name="Wang C.C."/>
            <person name="Dunne R.L."/>
            <person name="Upcroft J.A."/>
            <person name="Upcroft P."/>
            <person name="White O."/>
            <person name="Salzberg S.L."/>
            <person name="Tang P."/>
            <person name="Chiu C.-H."/>
            <person name="Lee Y.-S."/>
            <person name="Embley T.M."/>
            <person name="Coombs G.H."/>
            <person name="Mottram J.C."/>
            <person name="Tachezy J."/>
            <person name="Fraser-Liggett C.M."/>
            <person name="Johnson P.J."/>
        </authorList>
    </citation>
    <scope>NUCLEOTIDE SEQUENCE [LARGE SCALE GENOMIC DNA]</scope>
    <source>
        <strain evidence="8">G3</strain>
    </source>
</reference>
<dbReference type="CDD" id="cd16449">
    <property type="entry name" value="RING-HC"/>
    <property type="match status" value="1"/>
</dbReference>
<dbReference type="PANTHER" id="PTHR12888:SF0">
    <property type="entry name" value="PEROXISOME ASSEMBLY PROTEIN 12"/>
    <property type="match status" value="1"/>
</dbReference>
<sequence length="378" mass="43904">MGKQICKICYNRIKKPVLLNCGHAFCASCVYDFLKKNTKCPICQKPINPSKIVYIFPISEHQEPDDDTRFNFAEDFRNLATLEPNNKHLVINEDIFSVSIYNDEETEEQITIQDEQNQNNDLHLETQEIFDDLPDQNVNNDATLNENATGNEINDTENQEIPDQIENEENQQDIRPNEVTIGLQYTNNYTQPQQQENTEVNEKLNTTLQTDRPNDPSEDCSDDPPIQNNTFQDNQIRIEINEAEDRIDIIPQPNPQFPNRKLQLQTLLQEEIKKIIMPQLKTNYELVIEYYKNQEATNDDDERRKIDPKLSIEIIENGIKNDKSPRLPKEDNWILFIFQSIFSVSFLVSLTSFGMTGAGPAIFYVIVTLFNSIFQMLM</sequence>
<dbReference type="EMBL" id="DS113406">
    <property type="protein sequence ID" value="EAY07186.1"/>
    <property type="molecule type" value="Genomic_DNA"/>
</dbReference>
<dbReference type="RefSeq" id="XP_001319409.1">
    <property type="nucleotide sequence ID" value="XM_001319374.1"/>
</dbReference>
<dbReference type="OrthoDB" id="302966at2759"/>
<evidence type="ECO:0000259" key="7">
    <source>
        <dbReference type="PROSITE" id="PS50089"/>
    </source>
</evidence>
<dbReference type="AlphaFoldDB" id="A2EJL6"/>
<dbReference type="GO" id="GO:0008270">
    <property type="term" value="F:zinc ion binding"/>
    <property type="evidence" value="ECO:0007669"/>
    <property type="project" value="UniProtKB-KW"/>
</dbReference>
<dbReference type="InterPro" id="IPR013083">
    <property type="entry name" value="Znf_RING/FYVE/PHD"/>
</dbReference>
<evidence type="ECO:0000256" key="3">
    <source>
        <dbReference type="ARBA" id="ARBA00022833"/>
    </source>
</evidence>
<keyword evidence="6" id="KW-0472">Membrane</keyword>
<keyword evidence="9" id="KW-1185">Reference proteome</keyword>
<feature type="transmembrane region" description="Helical" evidence="6">
    <location>
        <begin position="361"/>
        <end position="377"/>
    </location>
</feature>
<dbReference type="PROSITE" id="PS00518">
    <property type="entry name" value="ZF_RING_1"/>
    <property type="match status" value="1"/>
</dbReference>
<dbReference type="Gene3D" id="3.30.40.10">
    <property type="entry name" value="Zinc/RING finger domain, C3HC4 (zinc finger)"/>
    <property type="match status" value="1"/>
</dbReference>
<dbReference type="InterPro" id="IPR017907">
    <property type="entry name" value="Znf_RING_CS"/>
</dbReference>
<reference evidence="8" key="1">
    <citation type="submission" date="2006-10" db="EMBL/GenBank/DDBJ databases">
        <authorList>
            <person name="Amadeo P."/>
            <person name="Zhao Q."/>
            <person name="Wortman J."/>
            <person name="Fraser-Liggett C."/>
            <person name="Carlton J."/>
        </authorList>
    </citation>
    <scope>NUCLEOTIDE SEQUENCE</scope>
    <source>
        <strain evidence="8">G3</strain>
    </source>
</reference>
<protein>
    <recommendedName>
        <fullName evidence="7">RING-type domain-containing protein</fullName>
    </recommendedName>
</protein>
<evidence type="ECO:0000256" key="5">
    <source>
        <dbReference type="SAM" id="MobiDB-lite"/>
    </source>
</evidence>
<feature type="region of interest" description="Disordered" evidence="5">
    <location>
        <begin position="134"/>
        <end position="161"/>
    </location>
</feature>
<dbReference type="VEuPathDB" id="TrichDB:TVAG_198000"/>
<proteinExistence type="predicted"/>
<keyword evidence="6" id="KW-1133">Transmembrane helix</keyword>
<feature type="region of interest" description="Disordered" evidence="5">
    <location>
        <begin position="207"/>
        <end position="233"/>
    </location>
</feature>